<feature type="domain" description="DUF6570" evidence="2">
    <location>
        <begin position="417"/>
        <end position="517"/>
    </location>
</feature>
<reference evidence="3" key="1">
    <citation type="submission" date="2023-10" db="EMBL/GenBank/DDBJ databases">
        <authorList>
            <person name="Chen Y."/>
            <person name="Shah S."/>
            <person name="Dougan E. K."/>
            <person name="Thang M."/>
            <person name="Chan C."/>
        </authorList>
    </citation>
    <scope>NUCLEOTIDE SEQUENCE [LARGE SCALE GENOMIC DNA]</scope>
</reference>
<dbReference type="Proteomes" id="UP001189429">
    <property type="component" value="Unassembled WGS sequence"/>
</dbReference>
<organism evidence="3 4">
    <name type="scientific">Prorocentrum cordatum</name>
    <dbReference type="NCBI Taxonomy" id="2364126"/>
    <lineage>
        <taxon>Eukaryota</taxon>
        <taxon>Sar</taxon>
        <taxon>Alveolata</taxon>
        <taxon>Dinophyceae</taxon>
        <taxon>Prorocentrales</taxon>
        <taxon>Prorocentraceae</taxon>
        <taxon>Prorocentrum</taxon>
    </lineage>
</organism>
<proteinExistence type="predicted"/>
<evidence type="ECO:0000259" key="2">
    <source>
        <dbReference type="Pfam" id="PF20209"/>
    </source>
</evidence>
<evidence type="ECO:0000313" key="4">
    <source>
        <dbReference type="Proteomes" id="UP001189429"/>
    </source>
</evidence>
<protein>
    <recommendedName>
        <fullName evidence="2">DUF6570 domain-containing protein</fullName>
    </recommendedName>
</protein>
<feature type="compositionally biased region" description="Low complexity" evidence="1">
    <location>
        <begin position="207"/>
        <end position="218"/>
    </location>
</feature>
<feature type="region of interest" description="Disordered" evidence="1">
    <location>
        <begin position="1205"/>
        <end position="1248"/>
    </location>
</feature>
<accession>A0ABN9V3T8</accession>
<feature type="region of interest" description="Disordered" evidence="1">
    <location>
        <begin position="18"/>
        <end position="259"/>
    </location>
</feature>
<feature type="region of interest" description="Disordered" evidence="1">
    <location>
        <begin position="1081"/>
        <end position="1120"/>
    </location>
</feature>
<feature type="region of interest" description="Disordered" evidence="1">
    <location>
        <begin position="724"/>
        <end position="807"/>
    </location>
</feature>
<keyword evidence="4" id="KW-1185">Reference proteome</keyword>
<feature type="compositionally biased region" description="Basic and acidic residues" evidence="1">
    <location>
        <begin position="1212"/>
        <end position="1229"/>
    </location>
</feature>
<feature type="compositionally biased region" description="Low complexity" evidence="1">
    <location>
        <begin position="97"/>
        <end position="113"/>
    </location>
</feature>
<sequence>MGGRVDDMKKAGLMKYAASLGAPTRKPAAPTQRRAVKDVREDGKLREAAQRQPSPARAGEPGAASSDRAAPSVSHGPASVQAPARAGEPGAANSSLAAPSVSRGPASAGAPGARAGGPGSSSLNQAQVAPSAPATAARKPVAGAADVTSSDAWEMNQKELHALATSLGAGTRENRKSSGALRAARCRALPQAPQRQHSRAGASEPGAASSDLAAPAASREPASGPRTASSSQAPRANRRLAMPKSARAERAGVLGREGSWKRAAEESARLCQQDGPSHLPPCYAGLYQEPQRRLTSQMCGRLENAQWATCVVRWRARYDLPAEYEFSHAQQGLRAQQAPWFDPGASVITRASVEEAQCYLAANYPSGGCESIARRLHDPERRRTITICGGCHMHVGEDNVLPPPAGEMRTRDFVAGPEMVLALAHPLVQVHTTPRTGQLAHVGHICNFRQKVSKFLKSLPVMPADMPVVHVRPRALGFAGAKGKSAGRALFRVDISKLKAAFLWSKANSPYHAKVEWRGDAADAWAGDDVEVGTTREADSDASHAPPVTPTCFARWMEHGRTEAVAGDFGHVIGNRLREVISDGDCDDEGPGPAGAAGSRTWAEVRRLVADVFGKNVFRMATTLPRDIPAVALAARGVLDLGLPRGGGATDTLRALRSLDTDERPVDLHVFRAELDAAMKEEHDEDPQVVHAGTTASAEVGDDVGPRQGVLDSLAHVAQEVIGRPVDEPGSASPRPDEAPEVGAATAGGPSNDAPRQGPADEPTAAPGSASACPDEDPPAHGRPVKYPRVDPPEVEDQPGQAIREDTPGYIAKAFPKLLPYGAGDYRGARPCQRRTLRFEEWGRHVMLWHDGRLMRHTRFRHWLLDTMLRAMVPGAQRTFRARKACEECSVMDKTKRRELVQQMSTVTNLIPGPIGERRKMRQELEAMVHQIEAETADLGMNGGAGRIPSGFRTLTRSVYKWAQLHATLLKACPSSDAAVARHCAVKLEMATALTDALLTDDAPGRADAQQKVEAELAPRTGVDISVDDIPDLSHFGQGGINHAHMAFWVIGAPRIDMVEAPREPAPGSAGVEIEAPLSGQHAVPQAQAADRSASPDLAGEVGVRQGIGPAREKQVRSPESISHEAHARCLLGSLDSGGADSDRCWADLVDVLEGCSRTPREVLEAEFLEPGSASLEARQARARLRFVAALAEWVNMHDLHKPCAVGPPAKDQPRAHVDDERSNMERVSCKKLSPRKTATPGEEEVAEGQGRRDLHRLWLARNCNFLNNFARAVMLATLSNMDFRATLTKDAVIEYMTKYT</sequence>
<comment type="caution">
    <text evidence="3">The sequence shown here is derived from an EMBL/GenBank/DDBJ whole genome shotgun (WGS) entry which is preliminary data.</text>
</comment>
<gene>
    <name evidence="3" type="ORF">PCOR1329_LOCUS54414</name>
</gene>
<evidence type="ECO:0000313" key="3">
    <source>
        <dbReference type="EMBL" id="CAK0867486.1"/>
    </source>
</evidence>
<feature type="compositionally biased region" description="Low complexity" evidence="1">
    <location>
        <begin position="120"/>
        <end position="137"/>
    </location>
</feature>
<name>A0ABN9V3T8_9DINO</name>
<dbReference type="EMBL" id="CAUYUJ010016649">
    <property type="protein sequence ID" value="CAK0867486.1"/>
    <property type="molecule type" value="Genomic_DNA"/>
</dbReference>
<feature type="compositionally biased region" description="Basic and acidic residues" evidence="1">
    <location>
        <begin position="1111"/>
        <end position="1120"/>
    </location>
</feature>
<feature type="compositionally biased region" description="Basic and acidic residues" evidence="1">
    <location>
        <begin position="35"/>
        <end position="49"/>
    </location>
</feature>
<dbReference type="InterPro" id="IPR046700">
    <property type="entry name" value="DUF6570"/>
</dbReference>
<dbReference type="Pfam" id="PF20209">
    <property type="entry name" value="DUF6570"/>
    <property type="match status" value="1"/>
</dbReference>
<evidence type="ECO:0000256" key="1">
    <source>
        <dbReference type="SAM" id="MobiDB-lite"/>
    </source>
</evidence>